<feature type="region of interest" description="Disordered" evidence="1">
    <location>
        <begin position="1"/>
        <end position="31"/>
    </location>
</feature>
<organism evidence="3 4">
    <name type="scientific">Halolamina salifodinae</name>
    <dbReference type="NCBI Taxonomy" id="1202767"/>
    <lineage>
        <taxon>Archaea</taxon>
        <taxon>Methanobacteriati</taxon>
        <taxon>Methanobacteriota</taxon>
        <taxon>Stenosarchaea group</taxon>
        <taxon>Halobacteria</taxon>
        <taxon>Halobacteriales</taxon>
        <taxon>Haloferacaceae</taxon>
    </lineage>
</organism>
<gene>
    <name evidence="3" type="ORF">J2753_000268</name>
</gene>
<keyword evidence="2" id="KW-1133">Transmembrane helix</keyword>
<protein>
    <submittedName>
        <fullName evidence="3">FtsH-binding integral membrane protein</fullName>
    </submittedName>
</protein>
<evidence type="ECO:0000256" key="1">
    <source>
        <dbReference type="SAM" id="MobiDB-lite"/>
    </source>
</evidence>
<name>A0A8T4GWU3_9EURY</name>
<feature type="compositionally biased region" description="Polar residues" evidence="1">
    <location>
        <begin position="19"/>
        <end position="30"/>
    </location>
</feature>
<feature type="transmembrane region" description="Helical" evidence="2">
    <location>
        <begin position="137"/>
        <end position="159"/>
    </location>
</feature>
<dbReference type="RefSeq" id="WP_209489703.1">
    <property type="nucleotide sequence ID" value="NZ_JAGGLC010000001.1"/>
</dbReference>
<dbReference type="AlphaFoldDB" id="A0A8T4GWU3"/>
<dbReference type="EMBL" id="JAGGLC010000001">
    <property type="protein sequence ID" value="MBP1985795.1"/>
    <property type="molecule type" value="Genomic_DNA"/>
</dbReference>
<keyword evidence="2" id="KW-0472">Membrane</keyword>
<dbReference type="Proteomes" id="UP000823736">
    <property type="component" value="Unassembled WGS sequence"/>
</dbReference>
<reference evidence="3" key="1">
    <citation type="submission" date="2021-03" db="EMBL/GenBank/DDBJ databases">
        <title>Genomic Encyclopedia of Type Strains, Phase IV (KMG-IV): sequencing the most valuable type-strain genomes for metagenomic binning, comparative biology and taxonomic classification.</title>
        <authorList>
            <person name="Goeker M."/>
        </authorList>
    </citation>
    <scope>NUCLEOTIDE SEQUENCE</scope>
    <source>
        <strain evidence="3">DSM 26232</strain>
    </source>
</reference>
<keyword evidence="2" id="KW-0812">Transmembrane</keyword>
<proteinExistence type="predicted"/>
<evidence type="ECO:0000313" key="3">
    <source>
        <dbReference type="EMBL" id="MBP1985795.1"/>
    </source>
</evidence>
<feature type="transmembrane region" description="Helical" evidence="2">
    <location>
        <begin position="76"/>
        <end position="96"/>
    </location>
</feature>
<evidence type="ECO:0000313" key="4">
    <source>
        <dbReference type="Proteomes" id="UP000823736"/>
    </source>
</evidence>
<sequence length="171" mass="17592">MQLSRDRDGETEEDLGTVGTENTVESSDATESADGRLAGLRRRVGRVFSIRGFLLALGTVVAGVVAGGAVGGMLPFLGTVGRIVGIVAATFVLGLVRSHRQYLEVGTAGAAFAAVLAVTSMFQGVFLPIGVEWLQQYGLALGAIGAGSGAVAALLGYYFGRDLRDGLTKSI</sequence>
<comment type="caution">
    <text evidence="3">The sequence shown here is derived from an EMBL/GenBank/DDBJ whole genome shotgun (WGS) entry which is preliminary data.</text>
</comment>
<keyword evidence="4" id="KW-1185">Reference proteome</keyword>
<feature type="transmembrane region" description="Helical" evidence="2">
    <location>
        <begin position="108"/>
        <end position="131"/>
    </location>
</feature>
<feature type="transmembrane region" description="Helical" evidence="2">
    <location>
        <begin position="50"/>
        <end position="70"/>
    </location>
</feature>
<accession>A0A8T4GWU3</accession>
<evidence type="ECO:0000256" key="2">
    <source>
        <dbReference type="SAM" id="Phobius"/>
    </source>
</evidence>
<dbReference type="OrthoDB" id="242095at2157"/>